<feature type="compositionally biased region" description="Acidic residues" evidence="9">
    <location>
        <begin position="366"/>
        <end position="376"/>
    </location>
</feature>
<protein>
    <recommendedName>
        <fullName evidence="2">tRNA (guanine(9)-N1)-methyltransferase</fullName>
        <ecNumber evidence="1">2.1.1.221</ecNumber>
    </recommendedName>
    <alternativeName>
        <fullName evidence="7">tRNA methyltransferase 10</fullName>
    </alternativeName>
    <alternativeName>
        <fullName evidence="6">tRNA(m1G9)-methyltransferase</fullName>
    </alternativeName>
</protein>
<evidence type="ECO:0000256" key="2">
    <source>
        <dbReference type="ARBA" id="ARBA00020451"/>
    </source>
</evidence>
<dbReference type="PANTHER" id="PTHR13563">
    <property type="entry name" value="TRNA (GUANINE-9-) METHYLTRANSFERASE"/>
    <property type="match status" value="1"/>
</dbReference>
<keyword evidence="5" id="KW-0949">S-adenosyl-L-methionine</keyword>
<dbReference type="Gene3D" id="3.40.1280.30">
    <property type="match status" value="1"/>
</dbReference>
<feature type="region of interest" description="Disordered" evidence="9">
    <location>
        <begin position="1"/>
        <end position="131"/>
    </location>
</feature>
<keyword evidence="4" id="KW-0808">Transferase</keyword>
<dbReference type="CDD" id="cd18089">
    <property type="entry name" value="SPOUT_Trm10-like"/>
    <property type="match status" value="1"/>
</dbReference>
<dbReference type="InterPro" id="IPR038459">
    <property type="entry name" value="MT_TRM10-typ_sf"/>
</dbReference>
<dbReference type="OrthoDB" id="278300at2759"/>
<dbReference type="InterPro" id="IPR007356">
    <property type="entry name" value="tRNA_m1G_MeTrfase_euk"/>
</dbReference>
<evidence type="ECO:0000313" key="12">
    <source>
        <dbReference type="Proteomes" id="UP000250266"/>
    </source>
</evidence>
<dbReference type="GO" id="GO:0052905">
    <property type="term" value="F:tRNA (guanosine(9)-N1)-methyltransferase activity"/>
    <property type="evidence" value="ECO:0007669"/>
    <property type="project" value="UniProtKB-EC"/>
</dbReference>
<evidence type="ECO:0000256" key="5">
    <source>
        <dbReference type="ARBA" id="ARBA00022691"/>
    </source>
</evidence>
<accession>A0A8E2ELC3</accession>
<evidence type="ECO:0000256" key="7">
    <source>
        <dbReference type="ARBA" id="ARBA00032166"/>
    </source>
</evidence>
<dbReference type="GO" id="GO:0002939">
    <property type="term" value="P:tRNA N1-guanine methylation"/>
    <property type="evidence" value="ECO:0007669"/>
    <property type="project" value="TreeGrafter"/>
</dbReference>
<name>A0A8E2ELC3_9PEZI</name>
<feature type="compositionally biased region" description="Low complexity" evidence="9">
    <location>
        <begin position="434"/>
        <end position="446"/>
    </location>
</feature>
<dbReference type="EC" id="2.1.1.221" evidence="1"/>
<keyword evidence="3" id="KW-0489">Methyltransferase</keyword>
<proteinExistence type="predicted"/>
<evidence type="ECO:0000256" key="3">
    <source>
        <dbReference type="ARBA" id="ARBA00022603"/>
    </source>
</evidence>
<feature type="region of interest" description="Disordered" evidence="9">
    <location>
        <begin position="352"/>
        <end position="459"/>
    </location>
</feature>
<dbReference type="InterPro" id="IPR028564">
    <property type="entry name" value="MT_TRM10-typ"/>
</dbReference>
<evidence type="ECO:0000259" key="10">
    <source>
        <dbReference type="PROSITE" id="PS51675"/>
    </source>
</evidence>
<dbReference type="GO" id="GO:0000049">
    <property type="term" value="F:tRNA binding"/>
    <property type="evidence" value="ECO:0007669"/>
    <property type="project" value="TreeGrafter"/>
</dbReference>
<feature type="compositionally biased region" description="Basic residues" evidence="9">
    <location>
        <begin position="91"/>
        <end position="103"/>
    </location>
</feature>
<dbReference type="AlphaFoldDB" id="A0A8E2ELC3"/>
<organism evidence="11 12">
    <name type="scientific">Lepidopterella palustris CBS 459.81</name>
    <dbReference type="NCBI Taxonomy" id="1314670"/>
    <lineage>
        <taxon>Eukaryota</taxon>
        <taxon>Fungi</taxon>
        <taxon>Dikarya</taxon>
        <taxon>Ascomycota</taxon>
        <taxon>Pezizomycotina</taxon>
        <taxon>Dothideomycetes</taxon>
        <taxon>Pleosporomycetidae</taxon>
        <taxon>Mytilinidiales</taxon>
        <taxon>Argynnaceae</taxon>
        <taxon>Lepidopterella</taxon>
    </lineage>
</organism>
<feature type="compositionally biased region" description="Basic and acidic residues" evidence="9">
    <location>
        <begin position="77"/>
        <end position="90"/>
    </location>
</feature>
<keyword evidence="12" id="KW-1185">Reference proteome</keyword>
<reference evidence="11 12" key="1">
    <citation type="journal article" date="2016" name="Nat. Commun.">
        <title>Ectomycorrhizal ecology is imprinted in the genome of the dominant symbiotic fungus Cenococcum geophilum.</title>
        <authorList>
            <consortium name="DOE Joint Genome Institute"/>
            <person name="Peter M."/>
            <person name="Kohler A."/>
            <person name="Ohm R.A."/>
            <person name="Kuo A."/>
            <person name="Krutzmann J."/>
            <person name="Morin E."/>
            <person name="Arend M."/>
            <person name="Barry K.W."/>
            <person name="Binder M."/>
            <person name="Choi C."/>
            <person name="Clum A."/>
            <person name="Copeland A."/>
            <person name="Grisel N."/>
            <person name="Haridas S."/>
            <person name="Kipfer T."/>
            <person name="LaButti K."/>
            <person name="Lindquist E."/>
            <person name="Lipzen A."/>
            <person name="Maire R."/>
            <person name="Meier B."/>
            <person name="Mihaltcheva S."/>
            <person name="Molinier V."/>
            <person name="Murat C."/>
            <person name="Poggeler S."/>
            <person name="Quandt C.A."/>
            <person name="Sperisen C."/>
            <person name="Tritt A."/>
            <person name="Tisserant E."/>
            <person name="Crous P.W."/>
            <person name="Henrissat B."/>
            <person name="Nehls U."/>
            <person name="Egli S."/>
            <person name="Spatafora J.W."/>
            <person name="Grigoriev I.V."/>
            <person name="Martin F.M."/>
        </authorList>
    </citation>
    <scope>NUCLEOTIDE SEQUENCE [LARGE SCALE GENOMIC DNA]</scope>
    <source>
        <strain evidence="11 12">CBS 459.81</strain>
    </source>
</reference>
<dbReference type="PANTHER" id="PTHR13563:SF13">
    <property type="entry name" value="TRNA METHYLTRANSFERASE 10 HOMOLOG A"/>
    <property type="match status" value="1"/>
</dbReference>
<feature type="compositionally biased region" description="Basic and acidic residues" evidence="9">
    <location>
        <begin position="1"/>
        <end position="17"/>
    </location>
</feature>
<dbReference type="PROSITE" id="PS51675">
    <property type="entry name" value="SAM_MT_TRM10"/>
    <property type="match status" value="1"/>
</dbReference>
<feature type="compositionally biased region" description="Basic and acidic residues" evidence="9">
    <location>
        <begin position="405"/>
        <end position="427"/>
    </location>
</feature>
<evidence type="ECO:0000256" key="8">
    <source>
        <dbReference type="ARBA" id="ARBA00048434"/>
    </source>
</evidence>
<feature type="domain" description="SAM-dependent MTase TRM10-type" evidence="10">
    <location>
        <begin position="125"/>
        <end position="349"/>
    </location>
</feature>
<sequence>MEVEERPAKIRKVEHTSNGENSKFIESLDESTGGPHNPDNDEEPQTESPELAKVVSQPLNVADPPKSLSKSQLKKIRREEEWKAKAAERKVWRKEKAKAKKERKRAEWLKNNSGESDQPSNSQSQAPRPPLHIRLPITIILDCDFDDLMTDKEIKSLSSQITRSYSDNRNAHLRVHLAISSFGGQLKERFDGTLATHYKSWKPIRFCPENHVQVSEFAKVWMTGKGGGKIAGALQESDIPDESSDDAKLAGEVVYLSSESSVTLERLKPYSTYIIGGLVDHNRYKGLCYKRATELGIKTAKLPIGEYLQMNSRSVLATNHVAEIMLKWLDLGNWGEAFMKVIPKRKGLTLKSSSSRLEPKGSGDSIQDDEEMGTDNEETKTDGGAGGMALSKREGGALESASSESESKESAARIHGVEDINTEDKEGTVALPESNGNGNASTSTNGEPSISKEPTNNAG</sequence>
<gene>
    <name evidence="11" type="ORF">K432DRAFT_376944</name>
</gene>
<comment type="catalytic activity">
    <reaction evidence="8">
        <text>guanosine(9) in tRNA + S-adenosyl-L-methionine = N(1)-methylguanosine(9) in tRNA + S-adenosyl-L-homocysteine + H(+)</text>
        <dbReference type="Rhea" id="RHEA:43156"/>
        <dbReference type="Rhea" id="RHEA-COMP:10367"/>
        <dbReference type="Rhea" id="RHEA-COMP:10368"/>
        <dbReference type="ChEBI" id="CHEBI:15378"/>
        <dbReference type="ChEBI" id="CHEBI:57856"/>
        <dbReference type="ChEBI" id="CHEBI:59789"/>
        <dbReference type="ChEBI" id="CHEBI:73542"/>
        <dbReference type="ChEBI" id="CHEBI:74269"/>
        <dbReference type="EC" id="2.1.1.221"/>
    </reaction>
</comment>
<evidence type="ECO:0000313" key="11">
    <source>
        <dbReference type="EMBL" id="OCK86131.1"/>
    </source>
</evidence>
<evidence type="ECO:0000256" key="1">
    <source>
        <dbReference type="ARBA" id="ARBA00012797"/>
    </source>
</evidence>
<evidence type="ECO:0000256" key="6">
    <source>
        <dbReference type="ARBA" id="ARBA00031792"/>
    </source>
</evidence>
<feature type="compositionally biased region" description="Polar residues" evidence="9">
    <location>
        <begin position="110"/>
        <end position="126"/>
    </location>
</feature>
<dbReference type="EMBL" id="KV744808">
    <property type="protein sequence ID" value="OCK86131.1"/>
    <property type="molecule type" value="Genomic_DNA"/>
</dbReference>
<evidence type="ECO:0000256" key="4">
    <source>
        <dbReference type="ARBA" id="ARBA00022679"/>
    </source>
</evidence>
<evidence type="ECO:0000256" key="9">
    <source>
        <dbReference type="SAM" id="MobiDB-lite"/>
    </source>
</evidence>
<dbReference type="Proteomes" id="UP000250266">
    <property type="component" value="Unassembled WGS sequence"/>
</dbReference>
<dbReference type="GO" id="GO:0005634">
    <property type="term" value="C:nucleus"/>
    <property type="evidence" value="ECO:0007669"/>
    <property type="project" value="TreeGrafter"/>
</dbReference>